<dbReference type="Proteomes" id="UP000706124">
    <property type="component" value="Unassembled WGS sequence"/>
</dbReference>
<dbReference type="GO" id="GO:0061685">
    <property type="term" value="F:diphthine methylesterase activity"/>
    <property type="evidence" value="ECO:0007669"/>
    <property type="project" value="TreeGrafter"/>
</dbReference>
<organism evidence="4 5">
    <name type="scientific">Claviceps pazoutovae</name>
    <dbReference type="NCBI Taxonomy" id="1649127"/>
    <lineage>
        <taxon>Eukaryota</taxon>
        <taxon>Fungi</taxon>
        <taxon>Dikarya</taxon>
        <taxon>Ascomycota</taxon>
        <taxon>Pezizomycotina</taxon>
        <taxon>Sordariomycetes</taxon>
        <taxon>Hypocreomycetidae</taxon>
        <taxon>Hypocreales</taxon>
        <taxon>Clavicipitaceae</taxon>
        <taxon>Claviceps</taxon>
    </lineage>
</organism>
<dbReference type="InterPro" id="IPR052415">
    <property type="entry name" value="Diphthine_MTase"/>
</dbReference>
<accession>A0A9P7MCJ4</accession>
<dbReference type="SUPFAM" id="SSF50978">
    <property type="entry name" value="WD40 repeat-like"/>
    <property type="match status" value="1"/>
</dbReference>
<dbReference type="EMBL" id="SRPO01000169">
    <property type="protein sequence ID" value="KAG5937897.1"/>
    <property type="molecule type" value="Genomic_DNA"/>
</dbReference>
<dbReference type="AlphaFoldDB" id="A0A9P7MCJ4"/>
<dbReference type="InterPro" id="IPR036322">
    <property type="entry name" value="WD40_repeat_dom_sf"/>
</dbReference>
<dbReference type="PANTHER" id="PTHR46042">
    <property type="entry name" value="DIPHTHINE METHYLTRANSFERASE"/>
    <property type="match status" value="1"/>
</dbReference>
<dbReference type="GO" id="GO:0017183">
    <property type="term" value="P:protein histidyl modification to diphthamide"/>
    <property type="evidence" value="ECO:0007669"/>
    <property type="project" value="TreeGrafter"/>
</dbReference>
<evidence type="ECO:0000313" key="4">
    <source>
        <dbReference type="EMBL" id="KAG5937897.1"/>
    </source>
</evidence>
<keyword evidence="1" id="KW-0853">WD repeat</keyword>
<dbReference type="GO" id="GO:0005737">
    <property type="term" value="C:cytoplasm"/>
    <property type="evidence" value="ECO:0007669"/>
    <property type="project" value="TreeGrafter"/>
</dbReference>
<evidence type="ECO:0000313" key="5">
    <source>
        <dbReference type="Proteomes" id="UP000706124"/>
    </source>
</evidence>
<dbReference type="Gene3D" id="2.130.10.10">
    <property type="entry name" value="YVTN repeat-like/Quinoprotein amine dehydrogenase"/>
    <property type="match status" value="1"/>
</dbReference>
<keyword evidence="2" id="KW-0677">Repeat</keyword>
<comment type="caution">
    <text evidence="4">The sequence shown here is derived from an EMBL/GenBank/DDBJ whole genome shotgun (WGS) entry which is preliminary data.</text>
</comment>
<protein>
    <submittedName>
        <fullName evidence="4">Uncharacterized protein</fullName>
    </submittedName>
</protein>
<name>A0A9P7MCJ4_9HYPO</name>
<evidence type="ECO:0000256" key="3">
    <source>
        <dbReference type="ARBA" id="ARBA00043952"/>
    </source>
</evidence>
<keyword evidence="5" id="KW-1185">Reference proteome</keyword>
<reference evidence="4 5" key="1">
    <citation type="journal article" date="2020" name="bioRxiv">
        <title>Whole genome comparisons of ergot fungi reveals the divergence and evolution of species within the genus Claviceps are the result of varying mechanisms driving genome evolution and host range expansion.</title>
        <authorList>
            <person name="Wyka S.A."/>
            <person name="Mondo S.J."/>
            <person name="Liu M."/>
            <person name="Dettman J."/>
            <person name="Nalam V."/>
            <person name="Broders K.D."/>
        </authorList>
    </citation>
    <scope>NUCLEOTIDE SEQUENCE [LARGE SCALE GENOMIC DNA]</scope>
    <source>
        <strain evidence="4 5">CCC 1485</strain>
    </source>
</reference>
<proteinExistence type="predicted"/>
<evidence type="ECO:0000256" key="2">
    <source>
        <dbReference type="ARBA" id="ARBA00022737"/>
    </source>
</evidence>
<dbReference type="OrthoDB" id="1930760at2759"/>
<comment type="pathway">
    <text evidence="3">Protein modification.</text>
</comment>
<evidence type="ECO:0000256" key="1">
    <source>
        <dbReference type="ARBA" id="ARBA00022574"/>
    </source>
</evidence>
<dbReference type="InterPro" id="IPR015943">
    <property type="entry name" value="WD40/YVTN_repeat-like_dom_sf"/>
</dbReference>
<dbReference type="PANTHER" id="PTHR46042:SF1">
    <property type="entry name" value="DIPHTHINE METHYLTRANSFERASE"/>
    <property type="match status" value="1"/>
</dbReference>
<sequence length="418" mass="46263">MNSLKPIASTAHVTLDLPPSCVQFCPSDDRFFVVGTYNLEKDSAQTRSVVALDQNSHEEEDLNFSAPQSRNGSLLLFLIDGSSLNLVQTELQPSALLDLRFHRSYAGKQSILAVVSSTGSLSIYGLDPQRSPALRQLATSRCEDLGKEVLFLQCNWHPSLSNTIAVTTSTGLARLLYLDVSWRIDGWTDLGIQNSLEAWSINLADSNNQDQDNAARSTMIYCGGDDSTLRYISCSWPKGADKTKVHMAYSPVSIRGQHNAGVTAILPLPYRNPDGGRIVLSGSYDDHLRVFVIHDLHESYGAKKVRLLCEINLGGGVWRLNLIDFHCSESSTAAITEIRVLASCMYAGARIVTISTRDGQSWDASVLGRFEEHESMNYASDFIKASQGRGLRCVSTSFYDKLLCLWEYEQPNCRDRCT</sequence>
<gene>
    <name evidence="4" type="ORF">E4U60_001626</name>
</gene>